<evidence type="ECO:0000313" key="2">
    <source>
        <dbReference type="Proteomes" id="UP000008229"/>
    </source>
</evidence>
<dbReference type="HOGENOM" id="CLU_1248874_0_0_11"/>
<protein>
    <submittedName>
        <fullName evidence="1">Uncharacterized protein</fullName>
    </submittedName>
</protein>
<reference evidence="2" key="2">
    <citation type="submission" date="2010-01" db="EMBL/GenBank/DDBJ databases">
        <title>The complete genome of Conexibacter woesei DSM 14684.</title>
        <authorList>
            <consortium name="US DOE Joint Genome Institute (JGI-PGF)"/>
            <person name="Lucas S."/>
            <person name="Copeland A."/>
            <person name="Lapidus A."/>
            <person name="Glavina del Rio T."/>
            <person name="Dalin E."/>
            <person name="Tice H."/>
            <person name="Bruce D."/>
            <person name="Goodwin L."/>
            <person name="Pitluck S."/>
            <person name="Kyrpides N."/>
            <person name="Mavromatis K."/>
            <person name="Ivanova N."/>
            <person name="Mikhailova N."/>
            <person name="Chertkov O."/>
            <person name="Brettin T."/>
            <person name="Detter J.C."/>
            <person name="Han C."/>
            <person name="Larimer F."/>
            <person name="Land M."/>
            <person name="Hauser L."/>
            <person name="Markowitz V."/>
            <person name="Cheng J.-F."/>
            <person name="Hugenholtz P."/>
            <person name="Woyke T."/>
            <person name="Wu D."/>
            <person name="Pukall R."/>
            <person name="Steenblock K."/>
            <person name="Schneider S."/>
            <person name="Klenk H.-P."/>
            <person name="Eisen J.A."/>
        </authorList>
    </citation>
    <scope>NUCLEOTIDE SEQUENCE [LARGE SCALE GENOMIC DNA]</scope>
    <source>
        <strain evidence="2">DSM 14684 / CIP 108061 / JCM 11494 / NBRC 100937 / ID131577</strain>
    </source>
</reference>
<dbReference type="Proteomes" id="UP000008229">
    <property type="component" value="Chromosome"/>
</dbReference>
<dbReference type="RefSeq" id="WP_012933220.1">
    <property type="nucleotide sequence ID" value="NC_013739.1"/>
</dbReference>
<proteinExistence type="predicted"/>
<dbReference type="STRING" id="469383.Cwoe_1742"/>
<dbReference type="KEGG" id="cwo:Cwoe_1742"/>
<name>D3F1Z4_CONWI</name>
<gene>
    <name evidence="1" type="ordered locus">Cwoe_1742</name>
</gene>
<evidence type="ECO:0000313" key="1">
    <source>
        <dbReference type="EMBL" id="ADB50169.1"/>
    </source>
</evidence>
<reference evidence="1 2" key="1">
    <citation type="journal article" date="2010" name="Stand. Genomic Sci.">
        <title>Complete genome sequence of Conexibacter woesei type strain (ID131577).</title>
        <authorList>
            <person name="Pukall R."/>
            <person name="Lapidus A."/>
            <person name="Glavina Del Rio T."/>
            <person name="Copeland A."/>
            <person name="Tice H."/>
            <person name="Cheng J.-F."/>
            <person name="Lucas S."/>
            <person name="Chen F."/>
            <person name="Nolan M."/>
            <person name="Bruce D."/>
            <person name="Goodwin L."/>
            <person name="Pitluck S."/>
            <person name="Mavromatis K."/>
            <person name="Ivanova N."/>
            <person name="Ovchinnikova G."/>
            <person name="Pati A."/>
            <person name="Chen A."/>
            <person name="Palaniappan K."/>
            <person name="Land M."/>
            <person name="Hauser L."/>
            <person name="Chang Y.-J."/>
            <person name="Jeffries C.D."/>
            <person name="Chain P."/>
            <person name="Meincke L."/>
            <person name="Sims D."/>
            <person name="Brettin T."/>
            <person name="Detter J.C."/>
            <person name="Rohde M."/>
            <person name="Goeker M."/>
            <person name="Bristow J."/>
            <person name="Eisen J.A."/>
            <person name="Markowitz V."/>
            <person name="Kyrpides N.C."/>
            <person name="Klenk H.-P."/>
            <person name="Hugenholtz P."/>
        </authorList>
    </citation>
    <scope>NUCLEOTIDE SEQUENCE [LARGE SCALE GENOMIC DNA]</scope>
    <source>
        <strain evidence="2">DSM 14684 / CIP 108061 / JCM 11494 / NBRC 100937 / ID131577</strain>
    </source>
</reference>
<accession>D3F1Z4</accession>
<organism evidence="1 2">
    <name type="scientific">Conexibacter woesei (strain DSM 14684 / CCUG 47730 / CIP 108061 / JCM 11494 / NBRC 100937 / ID131577)</name>
    <dbReference type="NCBI Taxonomy" id="469383"/>
    <lineage>
        <taxon>Bacteria</taxon>
        <taxon>Bacillati</taxon>
        <taxon>Actinomycetota</taxon>
        <taxon>Thermoleophilia</taxon>
        <taxon>Solirubrobacterales</taxon>
        <taxon>Conexibacteraceae</taxon>
        <taxon>Conexibacter</taxon>
    </lineage>
</organism>
<sequence>MRPLGREIILVSDETRRIVRAHLDDGYSMSEGGYGGWEDEERPGQVSATVFRGTQSQRLTLRLILGGWPVQPPWANCDRDMRTLDAFGRKPVGAPRGMRPPLLKIKGKVPAQQARWFVEDIQWGDVDVVRGVRVRAFATVVLREYVKVELVTIRSRARARTKLHEMRKGQTLADVARIRLGKKGNREVTEGVRQLLRLNGRHRGWKPRTGDKVKYPVGGGR</sequence>
<keyword evidence="2" id="KW-1185">Reference proteome</keyword>
<dbReference type="EMBL" id="CP001854">
    <property type="protein sequence ID" value="ADB50169.1"/>
    <property type="molecule type" value="Genomic_DNA"/>
</dbReference>
<dbReference type="AlphaFoldDB" id="D3F1Z4"/>